<evidence type="ECO:0000313" key="2">
    <source>
        <dbReference type="EMBL" id="GGY90819.1"/>
    </source>
</evidence>
<dbReference type="GO" id="GO:0051920">
    <property type="term" value="F:peroxiredoxin activity"/>
    <property type="evidence" value="ECO:0007669"/>
    <property type="project" value="InterPro"/>
</dbReference>
<dbReference type="Proteomes" id="UP000294359">
    <property type="component" value="Chromosome"/>
</dbReference>
<dbReference type="EMBL" id="BMWW01000004">
    <property type="protein sequence ID" value="GGY90819.1"/>
    <property type="molecule type" value="Genomic_DNA"/>
</dbReference>
<evidence type="ECO:0000259" key="1">
    <source>
        <dbReference type="Pfam" id="PF02627"/>
    </source>
</evidence>
<dbReference type="RefSeq" id="WP_134385994.1">
    <property type="nucleotide sequence ID" value="NZ_BMWW01000004.1"/>
</dbReference>
<evidence type="ECO:0000313" key="5">
    <source>
        <dbReference type="Proteomes" id="UP000619512"/>
    </source>
</evidence>
<reference evidence="2" key="3">
    <citation type="submission" date="2022-12" db="EMBL/GenBank/DDBJ databases">
        <authorList>
            <person name="Sun Q."/>
            <person name="Kim S."/>
        </authorList>
    </citation>
    <scope>NUCLEOTIDE SEQUENCE</scope>
    <source>
        <strain evidence="2">KCTC 12344</strain>
    </source>
</reference>
<reference evidence="3 4" key="2">
    <citation type="submission" date="2019-03" db="EMBL/GenBank/DDBJ databases">
        <title>Draft Genome Sequences of Six Type Strains of the Genus Massilia.</title>
        <authorList>
            <person name="Miess H."/>
            <person name="Frediansyhah A."/>
            <person name="Gross H."/>
        </authorList>
    </citation>
    <scope>NUCLEOTIDE SEQUENCE [LARGE SCALE GENOMIC DNA]</scope>
    <source>
        <strain evidence="3 4">DSM 17505</strain>
    </source>
</reference>
<dbReference type="NCBIfam" id="TIGR00778">
    <property type="entry name" value="ahpD_dom"/>
    <property type="match status" value="1"/>
</dbReference>
<feature type="domain" description="Carboxymuconolactone decarboxylase-like" evidence="1">
    <location>
        <begin position="41"/>
        <end position="103"/>
    </location>
</feature>
<dbReference type="PANTHER" id="PTHR35446:SF3">
    <property type="entry name" value="CMD DOMAIN-CONTAINING PROTEIN"/>
    <property type="match status" value="1"/>
</dbReference>
<dbReference type="PANTHER" id="PTHR35446">
    <property type="entry name" value="SI:CH211-175M2.5"/>
    <property type="match status" value="1"/>
</dbReference>
<evidence type="ECO:0000313" key="4">
    <source>
        <dbReference type="Proteomes" id="UP000294359"/>
    </source>
</evidence>
<proteinExistence type="predicted"/>
<keyword evidence="4" id="KW-1185">Reference proteome</keyword>
<dbReference type="Pfam" id="PF02627">
    <property type="entry name" value="CMD"/>
    <property type="match status" value="1"/>
</dbReference>
<sequence>MPRIQKVLPEQASDKVATQLEAIKAKRGMVPNMFGTLAHAPAVLDGYLAFSEALSKGRLTAVQREVIALALAQHNQCGYCLAAHTAIAKRIGMDEAAILQARGGSSPNETDSAITGLTIALLEHGGELSTDRLEALRDMGIDDGLVLEVIANVAMNIFTNYTNSVAQTDVDFPPVTLAL</sequence>
<evidence type="ECO:0000313" key="3">
    <source>
        <dbReference type="EMBL" id="QBQ37512.1"/>
    </source>
</evidence>
<reference evidence="2" key="1">
    <citation type="journal article" date="2014" name="Int. J. Syst. Evol. Microbiol.">
        <title>Complete genome sequence of Corynebacterium casei LMG S-19264T (=DSM 44701T), isolated from a smear-ripened cheese.</title>
        <authorList>
            <consortium name="US DOE Joint Genome Institute (JGI-PGF)"/>
            <person name="Walter F."/>
            <person name="Albersmeier A."/>
            <person name="Kalinowski J."/>
            <person name="Ruckert C."/>
        </authorList>
    </citation>
    <scope>NUCLEOTIDE SEQUENCE</scope>
    <source>
        <strain evidence="2">KCTC 12344</strain>
    </source>
</reference>
<protein>
    <submittedName>
        <fullName evidence="2">Alkyl hydroperoxide reductase AhpD</fullName>
    </submittedName>
    <submittedName>
        <fullName evidence="3">Carboxymuconolactone decarboxylase family protein</fullName>
    </submittedName>
</protein>
<dbReference type="InterPro" id="IPR004675">
    <property type="entry name" value="AhpD_core"/>
</dbReference>
<organism evidence="2 5">
    <name type="scientific">Pseudoduganella plicata</name>
    <dbReference type="NCBI Taxonomy" id="321984"/>
    <lineage>
        <taxon>Bacteria</taxon>
        <taxon>Pseudomonadati</taxon>
        <taxon>Pseudomonadota</taxon>
        <taxon>Betaproteobacteria</taxon>
        <taxon>Burkholderiales</taxon>
        <taxon>Oxalobacteraceae</taxon>
        <taxon>Telluria group</taxon>
        <taxon>Pseudoduganella</taxon>
    </lineage>
</organism>
<dbReference type="Gene3D" id="1.20.1290.10">
    <property type="entry name" value="AhpD-like"/>
    <property type="match status" value="1"/>
</dbReference>
<dbReference type="EMBL" id="CP038026">
    <property type="protein sequence ID" value="QBQ37512.1"/>
    <property type="molecule type" value="Genomic_DNA"/>
</dbReference>
<dbReference type="AlphaFoldDB" id="A0A4P7BGX6"/>
<gene>
    <name evidence="3" type="ORF">E1742_16060</name>
    <name evidence="2" type="ORF">GCM10007388_25100</name>
</gene>
<dbReference type="OrthoDB" id="3667834at2"/>
<accession>A0A4P7BGX6</accession>
<dbReference type="SUPFAM" id="SSF69118">
    <property type="entry name" value="AhpD-like"/>
    <property type="match status" value="1"/>
</dbReference>
<dbReference type="InterPro" id="IPR003779">
    <property type="entry name" value="CMD-like"/>
</dbReference>
<name>A0A4P7BGX6_9BURK</name>
<dbReference type="InterPro" id="IPR029032">
    <property type="entry name" value="AhpD-like"/>
</dbReference>
<dbReference type="Proteomes" id="UP000619512">
    <property type="component" value="Unassembled WGS sequence"/>
</dbReference>